<comment type="similarity">
    <text evidence="3 17">Belongs to the QueH family.</text>
</comment>
<dbReference type="UniPathway" id="UPA00392"/>
<evidence type="ECO:0000256" key="1">
    <source>
        <dbReference type="ARBA" id="ARBA00002268"/>
    </source>
</evidence>
<dbReference type="InterPro" id="IPR014729">
    <property type="entry name" value="Rossmann-like_a/b/a_fold"/>
</dbReference>
<keyword evidence="10 17" id="KW-0560">Oxidoreductase</keyword>
<evidence type="ECO:0000256" key="10">
    <source>
        <dbReference type="ARBA" id="ARBA00023002"/>
    </source>
</evidence>
<evidence type="ECO:0000256" key="2">
    <source>
        <dbReference type="ARBA" id="ARBA00004691"/>
    </source>
</evidence>
<feature type="binding site" evidence="17">
    <location>
        <position position="94"/>
    </location>
    <ligand>
        <name>[4Fe-4S] cluster</name>
        <dbReference type="ChEBI" id="CHEBI:49883"/>
    </ligand>
</feature>
<dbReference type="EC" id="1.17.99.6" evidence="4 17"/>
<evidence type="ECO:0000256" key="11">
    <source>
        <dbReference type="ARBA" id="ARBA00023004"/>
    </source>
</evidence>
<dbReference type="SUPFAM" id="SSF52402">
    <property type="entry name" value="Adenine nucleotide alpha hydrolases-like"/>
    <property type="match status" value="1"/>
</dbReference>
<keyword evidence="7 17" id="KW-0819">tRNA processing</keyword>
<evidence type="ECO:0000256" key="17">
    <source>
        <dbReference type="HAMAP-Rule" id="MF_02089"/>
    </source>
</evidence>
<comment type="catalytic activity">
    <reaction evidence="16 17">
        <text>epoxyqueuosine(34) in tRNA + AH2 = queuosine(34) in tRNA + A + H2O</text>
        <dbReference type="Rhea" id="RHEA:32159"/>
        <dbReference type="Rhea" id="RHEA-COMP:18571"/>
        <dbReference type="Rhea" id="RHEA-COMP:18582"/>
        <dbReference type="ChEBI" id="CHEBI:13193"/>
        <dbReference type="ChEBI" id="CHEBI:15377"/>
        <dbReference type="ChEBI" id="CHEBI:17499"/>
        <dbReference type="ChEBI" id="CHEBI:194431"/>
        <dbReference type="ChEBI" id="CHEBI:194443"/>
        <dbReference type="EC" id="1.17.99.6"/>
    </reaction>
</comment>
<proteinExistence type="inferred from homology"/>
<reference evidence="18 19" key="1">
    <citation type="journal article" date="2016" name="Nat. Commun.">
        <title>Thousands of microbial genomes shed light on interconnected biogeochemical processes in an aquifer system.</title>
        <authorList>
            <person name="Anantharaman K."/>
            <person name="Brown C.T."/>
            <person name="Hug L.A."/>
            <person name="Sharon I."/>
            <person name="Castelle C.J."/>
            <person name="Probst A.J."/>
            <person name="Thomas B.C."/>
            <person name="Singh A."/>
            <person name="Wilkins M.J."/>
            <person name="Karaoz U."/>
            <person name="Brodie E.L."/>
            <person name="Williams K.H."/>
            <person name="Hubbard S.S."/>
            <person name="Banfield J.F."/>
        </authorList>
    </citation>
    <scope>NUCLEOTIDE SEQUENCE [LARGE SCALE GENOMIC DNA]</scope>
</reference>
<dbReference type="Proteomes" id="UP000176988">
    <property type="component" value="Unassembled WGS sequence"/>
</dbReference>
<gene>
    <name evidence="17" type="primary">queH</name>
    <name evidence="18" type="ORF">A2480_03125</name>
</gene>
<feature type="disulfide bond" description="Redox-active" evidence="17">
    <location>
        <begin position="176"/>
        <end position="178"/>
    </location>
</feature>
<protein>
    <recommendedName>
        <fullName evidence="5 17">Epoxyqueuosine reductase QueH</fullName>
        <ecNumber evidence="4 17">1.17.99.6</ecNumber>
    </recommendedName>
    <alternativeName>
        <fullName evidence="15 17">Queuosine biosynthesis protein QueH</fullName>
    </alternativeName>
</protein>
<evidence type="ECO:0000256" key="13">
    <source>
        <dbReference type="ARBA" id="ARBA00023157"/>
    </source>
</evidence>
<organism evidence="18 19">
    <name type="scientific">Candidatus Uhrbacteria bacterium RIFOXYC2_FULL_47_19</name>
    <dbReference type="NCBI Taxonomy" id="1802424"/>
    <lineage>
        <taxon>Bacteria</taxon>
        <taxon>Candidatus Uhriibacteriota</taxon>
    </lineage>
</organism>
<evidence type="ECO:0000256" key="4">
    <source>
        <dbReference type="ARBA" id="ARBA00012622"/>
    </source>
</evidence>
<comment type="pathway">
    <text evidence="2 17">tRNA modification; tRNA-queuosine biosynthesis.</text>
</comment>
<feature type="binding site" evidence="17">
    <location>
        <position position="16"/>
    </location>
    <ligand>
        <name>[4Fe-4S] cluster</name>
        <dbReference type="ChEBI" id="CHEBI:49883"/>
    </ligand>
</feature>
<dbReference type="HAMAP" id="MF_02089">
    <property type="entry name" value="QueH"/>
    <property type="match status" value="1"/>
</dbReference>
<keyword evidence="14 17" id="KW-0676">Redox-active center</keyword>
<feature type="binding site" evidence="17">
    <location>
        <position position="17"/>
    </location>
    <ligand>
        <name>[4Fe-4S] cluster</name>
        <dbReference type="ChEBI" id="CHEBI:49883"/>
    </ligand>
</feature>
<dbReference type="EMBL" id="MGFG01000020">
    <property type="protein sequence ID" value="OGM00991.1"/>
    <property type="molecule type" value="Genomic_DNA"/>
</dbReference>
<comment type="caution">
    <text evidence="18">The sequence shown here is derived from an EMBL/GenBank/DDBJ whole genome shotgun (WGS) entry which is preliminary data.</text>
</comment>
<evidence type="ECO:0000313" key="18">
    <source>
        <dbReference type="EMBL" id="OGM00991.1"/>
    </source>
</evidence>
<evidence type="ECO:0000313" key="19">
    <source>
        <dbReference type="Proteomes" id="UP000176988"/>
    </source>
</evidence>
<dbReference type="Pfam" id="PF02677">
    <property type="entry name" value="QueH"/>
    <property type="match status" value="1"/>
</dbReference>
<keyword evidence="13 17" id="KW-1015">Disulfide bond</keyword>
<dbReference type="GO" id="GO:0008616">
    <property type="term" value="P:tRNA queuosine(34) biosynthetic process"/>
    <property type="evidence" value="ECO:0007669"/>
    <property type="project" value="UniProtKB-UniRule"/>
</dbReference>
<feature type="binding site" evidence="17">
    <location>
        <position position="97"/>
    </location>
    <ligand>
        <name>[4Fe-4S] cluster</name>
        <dbReference type="ChEBI" id="CHEBI:49883"/>
    </ligand>
</feature>
<evidence type="ECO:0000256" key="15">
    <source>
        <dbReference type="ARBA" id="ARBA00031446"/>
    </source>
</evidence>
<evidence type="ECO:0000256" key="8">
    <source>
        <dbReference type="ARBA" id="ARBA00022723"/>
    </source>
</evidence>
<dbReference type="GO" id="GO:0052693">
    <property type="term" value="F:epoxyqueuosine reductase activity"/>
    <property type="evidence" value="ECO:0007669"/>
    <property type="project" value="UniProtKB-UniRule"/>
</dbReference>
<accession>A0A1F7WDV0</accession>
<evidence type="ECO:0000256" key="3">
    <source>
        <dbReference type="ARBA" id="ARBA00008207"/>
    </source>
</evidence>
<keyword evidence="8 17" id="KW-0479">Metal-binding</keyword>
<evidence type="ECO:0000256" key="16">
    <source>
        <dbReference type="ARBA" id="ARBA00047415"/>
    </source>
</evidence>
<evidence type="ECO:0000256" key="9">
    <source>
        <dbReference type="ARBA" id="ARBA00022785"/>
    </source>
</evidence>
<dbReference type="InterPro" id="IPR003828">
    <property type="entry name" value="QueH"/>
</dbReference>
<name>A0A1F7WDV0_9BACT</name>
<dbReference type="GO" id="GO:0051539">
    <property type="term" value="F:4 iron, 4 sulfur cluster binding"/>
    <property type="evidence" value="ECO:0007669"/>
    <property type="project" value="UniProtKB-UniRule"/>
</dbReference>
<dbReference type="GO" id="GO:0046872">
    <property type="term" value="F:metal ion binding"/>
    <property type="evidence" value="ECO:0007669"/>
    <property type="project" value="UniProtKB-KW"/>
</dbReference>
<keyword evidence="12 17" id="KW-0411">Iron-sulfur</keyword>
<dbReference type="AlphaFoldDB" id="A0A1F7WDV0"/>
<evidence type="ECO:0000256" key="14">
    <source>
        <dbReference type="ARBA" id="ARBA00023284"/>
    </source>
</evidence>
<evidence type="ECO:0000256" key="5">
    <source>
        <dbReference type="ARBA" id="ARBA00016895"/>
    </source>
</evidence>
<dbReference type="PANTHER" id="PTHR36701:SF1">
    <property type="entry name" value="EPOXYQUEUOSINE REDUCTASE QUEH"/>
    <property type="match status" value="1"/>
</dbReference>
<comment type="function">
    <text evidence="1 17">Catalyzes the conversion of epoxyqueuosine (oQ) to queuosine (Q), which is a hypermodified base found in the wobble positions of tRNA(Asp), tRNA(Asn), tRNA(His) and tRNA(Tyr).</text>
</comment>
<dbReference type="STRING" id="1802424.A2480_03125"/>
<keyword evidence="9 17" id="KW-0671">Queuosine biosynthesis</keyword>
<keyword evidence="6 17" id="KW-0004">4Fe-4S</keyword>
<evidence type="ECO:0000256" key="12">
    <source>
        <dbReference type="ARBA" id="ARBA00023014"/>
    </source>
</evidence>
<evidence type="ECO:0000256" key="6">
    <source>
        <dbReference type="ARBA" id="ARBA00022485"/>
    </source>
</evidence>
<dbReference type="PANTHER" id="PTHR36701">
    <property type="entry name" value="EPOXYQUEUOSINE REDUCTASE QUEH"/>
    <property type="match status" value="1"/>
</dbReference>
<evidence type="ECO:0000256" key="7">
    <source>
        <dbReference type="ARBA" id="ARBA00022694"/>
    </source>
</evidence>
<keyword evidence="11 17" id="KW-0408">Iron</keyword>
<dbReference type="Gene3D" id="3.40.50.620">
    <property type="entry name" value="HUPs"/>
    <property type="match status" value="1"/>
</dbReference>
<sequence length="188" mass="21901">MPIQKVSKNRLLLHACCAPCSIAVINELRVEYELYVLFFNPNIHPEAEYLKRKSEVVRVCREWKVSMIDLDYESTLWEELVAPVSQKKEGGPRCSTCFRLRLARTADYAKEHGFVYFATSLTMGRRKDSTVINAIGRTIAVQFGLKFLDTNWKKGGRWETGRRLTEEWGIYRQSYCGCRFSLEEMAKR</sequence>